<dbReference type="Proteomes" id="UP001187239">
    <property type="component" value="Unassembled WGS sequence"/>
</dbReference>
<evidence type="ECO:0000313" key="1">
    <source>
        <dbReference type="EMBL" id="MDV0610777.1"/>
    </source>
</evidence>
<dbReference type="AlphaFoldDB" id="A0AAE4SGG6"/>
<reference evidence="1" key="1">
    <citation type="submission" date="2023-10" db="EMBL/GenBank/DDBJ databases">
        <title>Surveillance and assessment of the effects of hospital wastewater treatment on clearance of pathogenic bacterial and antimicrobial resistance genes.</title>
        <authorList>
            <person name="Wu Y."/>
        </authorList>
    </citation>
    <scope>NUCLEOTIDE SEQUENCE</scope>
    <source>
        <strain evidence="1">23-M-SY-8</strain>
    </source>
</reference>
<proteinExistence type="predicted"/>
<sequence length="94" mass="10560">MLYSAISFAKKDLFIDKKMQWKMSQNSEQLAGNGGKDVFCDFDAVLGRETADGARRRCACAGLRDLERTFGVLILTGRRSKKACSLSRLFEFGR</sequence>
<evidence type="ECO:0000313" key="2">
    <source>
        <dbReference type="Proteomes" id="UP001187239"/>
    </source>
</evidence>
<gene>
    <name evidence="1" type="ORF">RZO73_09590</name>
</gene>
<dbReference type="EMBL" id="JAWHXQ010000004">
    <property type="protein sequence ID" value="MDV0610777.1"/>
    <property type="molecule type" value="Genomic_DNA"/>
</dbReference>
<comment type="caution">
    <text evidence="1">The sequence shown here is derived from an EMBL/GenBank/DDBJ whole genome shotgun (WGS) entry which is preliminary data.</text>
</comment>
<name>A0AAE4SGG6_9ENTR</name>
<organism evidence="1 2">
    <name type="scientific">Klebsiella quasipneumoniae subsp. similipneumoniae</name>
    <dbReference type="NCBI Taxonomy" id="1463164"/>
    <lineage>
        <taxon>Bacteria</taxon>
        <taxon>Pseudomonadati</taxon>
        <taxon>Pseudomonadota</taxon>
        <taxon>Gammaproteobacteria</taxon>
        <taxon>Enterobacterales</taxon>
        <taxon>Enterobacteriaceae</taxon>
        <taxon>Klebsiella/Raoultella group</taxon>
        <taxon>Klebsiella</taxon>
        <taxon>Klebsiella pneumoniae complex</taxon>
    </lineage>
</organism>
<protein>
    <submittedName>
        <fullName evidence="1">Uncharacterized protein</fullName>
    </submittedName>
</protein>
<dbReference type="RefSeq" id="WP_048326014.1">
    <property type="nucleotide sequence ID" value="NZ_JAWHXW010000004.1"/>
</dbReference>
<accession>A0AAE4SGG6</accession>